<name>A0A2T9YGX2_9FUNG</name>
<comment type="caution">
    <text evidence="8">The sequence shown here is derived from an EMBL/GenBank/DDBJ whole genome shotgun (WGS) entry which is preliminary data.</text>
</comment>
<evidence type="ECO:0000256" key="6">
    <source>
        <dbReference type="ARBA" id="ARBA00023136"/>
    </source>
</evidence>
<dbReference type="STRING" id="61424.A0A2T9YGX2"/>
<dbReference type="GO" id="GO:0000815">
    <property type="term" value="C:ESCRT III complex"/>
    <property type="evidence" value="ECO:0007669"/>
    <property type="project" value="TreeGrafter"/>
</dbReference>
<dbReference type="EMBL" id="MBFT01000409">
    <property type="protein sequence ID" value="PVU91573.1"/>
    <property type="molecule type" value="Genomic_DNA"/>
</dbReference>
<evidence type="ECO:0000256" key="2">
    <source>
        <dbReference type="ARBA" id="ARBA00006190"/>
    </source>
</evidence>
<feature type="compositionally biased region" description="Acidic residues" evidence="7">
    <location>
        <begin position="192"/>
        <end position="202"/>
    </location>
</feature>
<comment type="similarity">
    <text evidence="2">Belongs to the SNF7 family.</text>
</comment>
<dbReference type="Pfam" id="PF03357">
    <property type="entry name" value="Snf7"/>
    <property type="match status" value="1"/>
</dbReference>
<organism evidence="8 9">
    <name type="scientific">Furculomyces boomerangus</name>
    <dbReference type="NCBI Taxonomy" id="61424"/>
    <lineage>
        <taxon>Eukaryota</taxon>
        <taxon>Fungi</taxon>
        <taxon>Fungi incertae sedis</taxon>
        <taxon>Zoopagomycota</taxon>
        <taxon>Kickxellomycotina</taxon>
        <taxon>Harpellomycetes</taxon>
        <taxon>Harpellales</taxon>
        <taxon>Harpellaceae</taxon>
        <taxon>Furculomyces</taxon>
    </lineage>
</organism>
<comment type="subcellular location">
    <subcellularLocation>
        <location evidence="1">Endosome membrane</location>
    </subcellularLocation>
</comment>
<evidence type="ECO:0000313" key="8">
    <source>
        <dbReference type="EMBL" id="PVU91573.1"/>
    </source>
</evidence>
<sequence length="212" mass="24369">MGLNSSKQRITDQDKAILDIKVQRDKIQKYQIQIENVSKREQEIAQICIAKGDKKKALLALRKKKYQQELLTQTNEQLLNLQKLMQTIEFSLIQKDVLFGLRQGNSVLQKLNKEMNIEDVENLLSETRDAIEYQNEISALLETNLSAEAEESVIKEYQELEQMMADKLVLEQLPSIPVNKIPQISIPQQVENEQDQPAEEQTEQNSPVPLPA</sequence>
<keyword evidence="9" id="KW-1185">Reference proteome</keyword>
<keyword evidence="6" id="KW-0472">Membrane</keyword>
<dbReference type="GO" id="GO:0005771">
    <property type="term" value="C:multivesicular body"/>
    <property type="evidence" value="ECO:0007669"/>
    <property type="project" value="TreeGrafter"/>
</dbReference>
<proteinExistence type="inferred from homology"/>
<dbReference type="GO" id="GO:0015031">
    <property type="term" value="P:protein transport"/>
    <property type="evidence" value="ECO:0007669"/>
    <property type="project" value="UniProtKB-KW"/>
</dbReference>
<protein>
    <recommendedName>
        <fullName evidence="10">Charged multivesicular body protein 6</fullName>
    </recommendedName>
</protein>
<feature type="region of interest" description="Disordered" evidence="7">
    <location>
        <begin position="184"/>
        <end position="212"/>
    </location>
</feature>
<keyword evidence="4" id="KW-0967">Endosome</keyword>
<evidence type="ECO:0000256" key="1">
    <source>
        <dbReference type="ARBA" id="ARBA00004608"/>
    </source>
</evidence>
<dbReference type="OrthoDB" id="441172at2759"/>
<evidence type="ECO:0000313" key="9">
    <source>
        <dbReference type="Proteomes" id="UP000245699"/>
    </source>
</evidence>
<dbReference type="Proteomes" id="UP000245699">
    <property type="component" value="Unassembled WGS sequence"/>
</dbReference>
<evidence type="ECO:0008006" key="10">
    <source>
        <dbReference type="Google" id="ProtNLM"/>
    </source>
</evidence>
<evidence type="ECO:0000256" key="3">
    <source>
        <dbReference type="ARBA" id="ARBA00022448"/>
    </source>
</evidence>
<feature type="compositionally biased region" description="Polar residues" evidence="7">
    <location>
        <begin position="203"/>
        <end position="212"/>
    </location>
</feature>
<dbReference type="GO" id="GO:0032511">
    <property type="term" value="P:late endosome to vacuole transport via multivesicular body sorting pathway"/>
    <property type="evidence" value="ECO:0007669"/>
    <property type="project" value="TreeGrafter"/>
</dbReference>
<dbReference type="GO" id="GO:0006900">
    <property type="term" value="P:vesicle budding from membrane"/>
    <property type="evidence" value="ECO:0007669"/>
    <property type="project" value="TreeGrafter"/>
</dbReference>
<dbReference type="InterPro" id="IPR005024">
    <property type="entry name" value="Snf7_fam"/>
</dbReference>
<evidence type="ECO:0000256" key="7">
    <source>
        <dbReference type="SAM" id="MobiDB-lite"/>
    </source>
</evidence>
<keyword evidence="3" id="KW-0813">Transport</keyword>
<evidence type="ECO:0000256" key="4">
    <source>
        <dbReference type="ARBA" id="ARBA00022753"/>
    </source>
</evidence>
<dbReference type="PANTHER" id="PTHR22761:SF5">
    <property type="entry name" value="CHARGED MULTIVESICULAR BODY PROTEIN 6"/>
    <property type="match status" value="1"/>
</dbReference>
<gene>
    <name evidence="8" type="ORF">BB559_004067</name>
</gene>
<reference evidence="8 9" key="1">
    <citation type="journal article" date="2018" name="MBio">
        <title>Comparative Genomics Reveals the Core Gene Toolbox for the Fungus-Insect Symbiosis.</title>
        <authorList>
            <person name="Wang Y."/>
            <person name="Stata M."/>
            <person name="Wang W."/>
            <person name="Stajich J.E."/>
            <person name="White M.M."/>
            <person name="Moncalvo J.M."/>
        </authorList>
    </citation>
    <scope>NUCLEOTIDE SEQUENCE [LARGE SCALE GENOMIC DNA]</scope>
    <source>
        <strain evidence="8 9">AUS-77-4</strain>
    </source>
</reference>
<dbReference type="PANTHER" id="PTHR22761">
    <property type="entry name" value="CHARGED MULTIVESICULAR BODY PROTEIN"/>
    <property type="match status" value="1"/>
</dbReference>
<keyword evidence="5" id="KW-0653">Protein transport</keyword>
<dbReference type="AlphaFoldDB" id="A0A2T9YGX2"/>
<accession>A0A2T9YGX2</accession>
<evidence type="ECO:0000256" key="5">
    <source>
        <dbReference type="ARBA" id="ARBA00022927"/>
    </source>
</evidence>